<protein>
    <recommendedName>
        <fullName evidence="4">Secreted protein</fullName>
    </recommendedName>
</protein>
<evidence type="ECO:0000313" key="3">
    <source>
        <dbReference type="Proteomes" id="UP000799771"/>
    </source>
</evidence>
<dbReference type="EMBL" id="ML977516">
    <property type="protein sequence ID" value="KAF2125258.1"/>
    <property type="molecule type" value="Genomic_DNA"/>
</dbReference>
<keyword evidence="1" id="KW-0732">Signal</keyword>
<evidence type="ECO:0000256" key="1">
    <source>
        <dbReference type="SAM" id="SignalP"/>
    </source>
</evidence>
<evidence type="ECO:0000313" key="2">
    <source>
        <dbReference type="EMBL" id="KAF2125258.1"/>
    </source>
</evidence>
<feature type="chain" id="PRO_5025388032" description="Secreted protein" evidence="1">
    <location>
        <begin position="27"/>
        <end position="150"/>
    </location>
</feature>
<sequence>MTASCSNPAFLFCSLLLLSDSPTTNLVMLCLPHQVNRRSRRNAIEHCARCTPSRPSIGATVTCALLRYIANSGALLGCRDSIVAACGRGVSGDQRTVVQQHTRARLDASSKAMSRFSHITRVSGSFESSNSYRLVVPTSSHPISRGSVTT</sequence>
<proteinExistence type="predicted"/>
<dbReference type="GeneID" id="54402334"/>
<reference evidence="2" key="1">
    <citation type="journal article" date="2020" name="Stud. Mycol.">
        <title>101 Dothideomycetes genomes: a test case for predicting lifestyles and emergence of pathogens.</title>
        <authorList>
            <person name="Haridas S."/>
            <person name="Albert R."/>
            <person name="Binder M."/>
            <person name="Bloem J."/>
            <person name="Labutti K."/>
            <person name="Salamov A."/>
            <person name="Andreopoulos B."/>
            <person name="Baker S."/>
            <person name="Barry K."/>
            <person name="Bills G."/>
            <person name="Bluhm B."/>
            <person name="Cannon C."/>
            <person name="Castanera R."/>
            <person name="Culley D."/>
            <person name="Daum C."/>
            <person name="Ezra D."/>
            <person name="Gonzalez J."/>
            <person name="Henrissat B."/>
            <person name="Kuo A."/>
            <person name="Liang C."/>
            <person name="Lipzen A."/>
            <person name="Lutzoni F."/>
            <person name="Magnuson J."/>
            <person name="Mondo S."/>
            <person name="Nolan M."/>
            <person name="Ohm R."/>
            <person name="Pangilinan J."/>
            <person name="Park H.-J."/>
            <person name="Ramirez L."/>
            <person name="Alfaro M."/>
            <person name="Sun H."/>
            <person name="Tritt A."/>
            <person name="Yoshinaga Y."/>
            <person name="Zwiers L.-H."/>
            <person name="Turgeon B."/>
            <person name="Goodwin S."/>
            <person name="Spatafora J."/>
            <person name="Crous P."/>
            <person name="Grigoriev I."/>
        </authorList>
    </citation>
    <scope>NUCLEOTIDE SEQUENCE</scope>
    <source>
        <strain evidence="2">CBS 119687</strain>
    </source>
</reference>
<dbReference type="RefSeq" id="XP_033519650.1">
    <property type="nucleotide sequence ID" value="XM_033661902.1"/>
</dbReference>
<keyword evidence="3" id="KW-1185">Reference proteome</keyword>
<accession>A0A6A6A3C4</accession>
<name>A0A6A6A3C4_9PLEO</name>
<feature type="signal peptide" evidence="1">
    <location>
        <begin position="1"/>
        <end position="26"/>
    </location>
</feature>
<gene>
    <name evidence="2" type="ORF">P153DRAFT_110606</name>
</gene>
<dbReference type="AlphaFoldDB" id="A0A6A6A3C4"/>
<organism evidence="2 3">
    <name type="scientific">Dothidotthia symphoricarpi CBS 119687</name>
    <dbReference type="NCBI Taxonomy" id="1392245"/>
    <lineage>
        <taxon>Eukaryota</taxon>
        <taxon>Fungi</taxon>
        <taxon>Dikarya</taxon>
        <taxon>Ascomycota</taxon>
        <taxon>Pezizomycotina</taxon>
        <taxon>Dothideomycetes</taxon>
        <taxon>Pleosporomycetidae</taxon>
        <taxon>Pleosporales</taxon>
        <taxon>Dothidotthiaceae</taxon>
        <taxon>Dothidotthia</taxon>
    </lineage>
</organism>
<evidence type="ECO:0008006" key="4">
    <source>
        <dbReference type="Google" id="ProtNLM"/>
    </source>
</evidence>
<dbReference type="Proteomes" id="UP000799771">
    <property type="component" value="Unassembled WGS sequence"/>
</dbReference>